<dbReference type="EMBL" id="BARU01014262">
    <property type="protein sequence ID" value="GAH31869.1"/>
    <property type="molecule type" value="Genomic_DNA"/>
</dbReference>
<proteinExistence type="predicted"/>
<comment type="caution">
    <text evidence="2">The sequence shown here is derived from an EMBL/GenBank/DDBJ whole genome shotgun (WGS) entry which is preliminary data.</text>
</comment>
<reference evidence="2" key="1">
    <citation type="journal article" date="2014" name="Front. Microbiol.">
        <title>High frequency of phylogenetically diverse reductive dehalogenase-homologous genes in deep subseafloor sedimentary metagenomes.</title>
        <authorList>
            <person name="Kawai M."/>
            <person name="Futagami T."/>
            <person name="Toyoda A."/>
            <person name="Takaki Y."/>
            <person name="Nishi S."/>
            <person name="Hori S."/>
            <person name="Arai W."/>
            <person name="Tsubouchi T."/>
            <person name="Morono Y."/>
            <person name="Uchiyama I."/>
            <person name="Ito T."/>
            <person name="Fujiyama A."/>
            <person name="Inagaki F."/>
            <person name="Takami H."/>
        </authorList>
    </citation>
    <scope>NUCLEOTIDE SEQUENCE</scope>
    <source>
        <strain evidence="2">Expedition CK06-06</strain>
    </source>
</reference>
<feature type="transmembrane region" description="Helical" evidence="1">
    <location>
        <begin position="69"/>
        <end position="88"/>
    </location>
</feature>
<gene>
    <name evidence="2" type="ORF">S03H2_25277</name>
</gene>
<evidence type="ECO:0000313" key="2">
    <source>
        <dbReference type="EMBL" id="GAH31869.1"/>
    </source>
</evidence>
<evidence type="ECO:0008006" key="3">
    <source>
        <dbReference type="Google" id="ProtNLM"/>
    </source>
</evidence>
<accession>X1FR77</accession>
<protein>
    <recommendedName>
        <fullName evidence="3">Polysaccharide biosynthesis protein C-terminal domain-containing protein</fullName>
    </recommendedName>
</protein>
<name>X1FR77_9ZZZZ</name>
<evidence type="ECO:0000256" key="1">
    <source>
        <dbReference type="SAM" id="Phobius"/>
    </source>
</evidence>
<keyword evidence="1" id="KW-0812">Transmembrane</keyword>
<feature type="non-terminal residue" evidence="2">
    <location>
        <position position="104"/>
    </location>
</feature>
<organism evidence="2">
    <name type="scientific">marine sediment metagenome</name>
    <dbReference type="NCBI Taxonomy" id="412755"/>
    <lineage>
        <taxon>unclassified sequences</taxon>
        <taxon>metagenomes</taxon>
        <taxon>ecological metagenomes</taxon>
    </lineage>
</organism>
<keyword evidence="1" id="KW-0472">Membrane</keyword>
<sequence>MTIKNIQMKSAIYNYLPYKIKNVLSTGHPRSIRAKKNIFASFGLKGISILISFLLVPLVLNYIDITKYGIWLTLSSIIGWFGFFDIGLGNGLRNKFAEAIAKDQ</sequence>
<feature type="transmembrane region" description="Helical" evidence="1">
    <location>
        <begin position="38"/>
        <end position="63"/>
    </location>
</feature>
<dbReference type="AlphaFoldDB" id="X1FR77"/>
<keyword evidence="1" id="KW-1133">Transmembrane helix</keyword>